<sequence>MSGTLTSPSPSSSPQLCVQLHSPFIPASNSFDAPVPVFVKASVSNTAKSPLTLLKWGSPLDPRANILGVFTIIDTETHEPVTIDEIKFRRILPPPLEDFVQIAPGEDVEVSVTIPRAPLVAGRRYTIQAKGWWQAVWEVPLVDVPIRDLEELTGALRGEFKSNIVSIET</sequence>
<evidence type="ECO:0000313" key="1">
    <source>
        <dbReference type="EMBL" id="KAL2852090.1"/>
    </source>
</evidence>
<name>A0ABR4KIJ7_9EURO</name>
<organism evidence="1 2">
    <name type="scientific">Aspergillus pseudoustus</name>
    <dbReference type="NCBI Taxonomy" id="1810923"/>
    <lineage>
        <taxon>Eukaryota</taxon>
        <taxon>Fungi</taxon>
        <taxon>Dikarya</taxon>
        <taxon>Ascomycota</taxon>
        <taxon>Pezizomycotina</taxon>
        <taxon>Eurotiomycetes</taxon>
        <taxon>Eurotiomycetidae</taxon>
        <taxon>Eurotiales</taxon>
        <taxon>Aspergillaceae</taxon>
        <taxon>Aspergillus</taxon>
        <taxon>Aspergillus subgen. Nidulantes</taxon>
    </lineage>
</organism>
<protein>
    <submittedName>
        <fullName evidence="1">Uncharacterized protein</fullName>
    </submittedName>
</protein>
<evidence type="ECO:0000313" key="2">
    <source>
        <dbReference type="Proteomes" id="UP001610446"/>
    </source>
</evidence>
<comment type="caution">
    <text evidence="1">The sequence shown here is derived from an EMBL/GenBank/DDBJ whole genome shotgun (WGS) entry which is preliminary data.</text>
</comment>
<accession>A0ABR4KIJ7</accession>
<dbReference type="EMBL" id="JBFXLU010000026">
    <property type="protein sequence ID" value="KAL2852090.1"/>
    <property type="molecule type" value="Genomic_DNA"/>
</dbReference>
<proteinExistence type="predicted"/>
<keyword evidence="2" id="KW-1185">Reference proteome</keyword>
<gene>
    <name evidence="1" type="ORF">BJY01DRAFT_208468</name>
</gene>
<dbReference type="Proteomes" id="UP001610446">
    <property type="component" value="Unassembled WGS sequence"/>
</dbReference>
<reference evidence="1 2" key="1">
    <citation type="submission" date="2024-07" db="EMBL/GenBank/DDBJ databases">
        <title>Section-level genome sequencing and comparative genomics of Aspergillus sections Usti and Cavernicolus.</title>
        <authorList>
            <consortium name="Lawrence Berkeley National Laboratory"/>
            <person name="Nybo J.L."/>
            <person name="Vesth T.C."/>
            <person name="Theobald S."/>
            <person name="Frisvad J.C."/>
            <person name="Larsen T.O."/>
            <person name="Kjaerboelling I."/>
            <person name="Rothschild-Mancinelli K."/>
            <person name="Lyhne E.K."/>
            <person name="Kogle M.E."/>
            <person name="Barry K."/>
            <person name="Clum A."/>
            <person name="Na H."/>
            <person name="Ledsgaard L."/>
            <person name="Lin J."/>
            <person name="Lipzen A."/>
            <person name="Kuo A."/>
            <person name="Riley R."/>
            <person name="Mondo S."/>
            <person name="Labutti K."/>
            <person name="Haridas S."/>
            <person name="Pangalinan J."/>
            <person name="Salamov A.A."/>
            <person name="Simmons B.A."/>
            <person name="Magnuson J.K."/>
            <person name="Chen J."/>
            <person name="Drula E."/>
            <person name="Henrissat B."/>
            <person name="Wiebenga A."/>
            <person name="Lubbers R.J."/>
            <person name="Gomes A.C."/>
            <person name="Makela M.R."/>
            <person name="Stajich J."/>
            <person name="Grigoriev I.V."/>
            <person name="Mortensen U.H."/>
            <person name="De Vries R.P."/>
            <person name="Baker S.E."/>
            <person name="Andersen M.R."/>
        </authorList>
    </citation>
    <scope>NUCLEOTIDE SEQUENCE [LARGE SCALE GENOMIC DNA]</scope>
    <source>
        <strain evidence="1 2">CBS 123904</strain>
    </source>
</reference>
<dbReference type="Gene3D" id="2.60.40.2970">
    <property type="match status" value="1"/>
</dbReference>